<name>A0A1H7J0H1_9NOCA</name>
<dbReference type="RefSeq" id="WP_245816065.1">
    <property type="nucleotide sequence ID" value="NZ_FOAW01000003.1"/>
</dbReference>
<dbReference type="Proteomes" id="UP000198677">
    <property type="component" value="Unassembled WGS sequence"/>
</dbReference>
<keyword evidence="1" id="KW-0812">Transmembrane</keyword>
<reference evidence="3" key="1">
    <citation type="submission" date="2016-10" db="EMBL/GenBank/DDBJ databases">
        <authorList>
            <person name="Varghese N."/>
            <person name="Submissions S."/>
        </authorList>
    </citation>
    <scope>NUCLEOTIDE SEQUENCE [LARGE SCALE GENOMIC DNA]</scope>
    <source>
        <strain evidence="3">DSM 44675</strain>
    </source>
</reference>
<feature type="transmembrane region" description="Helical" evidence="1">
    <location>
        <begin position="68"/>
        <end position="90"/>
    </location>
</feature>
<evidence type="ECO:0000313" key="2">
    <source>
        <dbReference type="EMBL" id="SEK67924.1"/>
    </source>
</evidence>
<gene>
    <name evidence="2" type="ORF">SAMN05444583_10345</name>
</gene>
<evidence type="ECO:0000313" key="3">
    <source>
        <dbReference type="Proteomes" id="UP000198677"/>
    </source>
</evidence>
<keyword evidence="1" id="KW-1133">Transmembrane helix</keyword>
<organism evidence="2 3">
    <name type="scientific">Rhodococcus maanshanensis</name>
    <dbReference type="NCBI Taxonomy" id="183556"/>
    <lineage>
        <taxon>Bacteria</taxon>
        <taxon>Bacillati</taxon>
        <taxon>Actinomycetota</taxon>
        <taxon>Actinomycetes</taxon>
        <taxon>Mycobacteriales</taxon>
        <taxon>Nocardiaceae</taxon>
        <taxon>Rhodococcus</taxon>
    </lineage>
</organism>
<keyword evidence="3" id="KW-1185">Reference proteome</keyword>
<sequence>MFQNLFADMRLNMFSDQMRQFPGRVRRFPEKLSLFSEWIGYALGLVALLTFALSVVAAASGFTGWAIVAALVCVGCVLIGSSIVSSAVVHDRRVHQHTPRFPLPGGDRWPVR</sequence>
<proteinExistence type="predicted"/>
<dbReference type="AlphaFoldDB" id="A0A1H7J0H1"/>
<evidence type="ECO:0000256" key="1">
    <source>
        <dbReference type="SAM" id="Phobius"/>
    </source>
</evidence>
<accession>A0A1H7J0H1</accession>
<keyword evidence="1" id="KW-0472">Membrane</keyword>
<dbReference type="EMBL" id="FOAW01000003">
    <property type="protein sequence ID" value="SEK67924.1"/>
    <property type="molecule type" value="Genomic_DNA"/>
</dbReference>
<protein>
    <submittedName>
        <fullName evidence="2">Uncharacterized protein</fullName>
    </submittedName>
</protein>